<dbReference type="AlphaFoldDB" id="A0A9P6SQ36"/>
<dbReference type="EMBL" id="JAAAHW010003142">
    <property type="protein sequence ID" value="KAF9988110.1"/>
    <property type="molecule type" value="Genomic_DNA"/>
</dbReference>
<dbReference type="Proteomes" id="UP000749646">
    <property type="component" value="Unassembled WGS sequence"/>
</dbReference>
<protein>
    <submittedName>
        <fullName evidence="1">Uncharacterized protein</fullName>
    </submittedName>
</protein>
<keyword evidence="2" id="KW-1185">Reference proteome</keyword>
<sequence length="100" mass="11168">MGAAFEYLQHETYPGPHAASEAEERMAQVSKQHKGWDHFMDPVLDCDGVALSFEALEGRLVARRPEVYLVDPNSFRALGNQAVKVVEVLASYVMENRDSS</sequence>
<accession>A0A9P6SQ36</accession>
<organism evidence="1 2">
    <name type="scientific">Modicella reniformis</name>
    <dbReference type="NCBI Taxonomy" id="1440133"/>
    <lineage>
        <taxon>Eukaryota</taxon>
        <taxon>Fungi</taxon>
        <taxon>Fungi incertae sedis</taxon>
        <taxon>Mucoromycota</taxon>
        <taxon>Mortierellomycotina</taxon>
        <taxon>Mortierellomycetes</taxon>
        <taxon>Mortierellales</taxon>
        <taxon>Mortierellaceae</taxon>
        <taxon>Modicella</taxon>
    </lineage>
</organism>
<reference evidence="1" key="1">
    <citation type="journal article" date="2020" name="Fungal Divers.">
        <title>Resolving the Mortierellaceae phylogeny through synthesis of multi-gene phylogenetics and phylogenomics.</title>
        <authorList>
            <person name="Vandepol N."/>
            <person name="Liber J."/>
            <person name="Desiro A."/>
            <person name="Na H."/>
            <person name="Kennedy M."/>
            <person name="Barry K."/>
            <person name="Grigoriev I.V."/>
            <person name="Miller A.N."/>
            <person name="O'Donnell K."/>
            <person name="Stajich J.E."/>
            <person name="Bonito G."/>
        </authorList>
    </citation>
    <scope>NUCLEOTIDE SEQUENCE</scope>
    <source>
        <strain evidence="1">MES-2147</strain>
    </source>
</reference>
<gene>
    <name evidence="1" type="ORF">BGZ65_012166</name>
</gene>
<comment type="caution">
    <text evidence="1">The sequence shown here is derived from an EMBL/GenBank/DDBJ whole genome shotgun (WGS) entry which is preliminary data.</text>
</comment>
<proteinExistence type="predicted"/>
<name>A0A9P6SQ36_9FUNG</name>
<evidence type="ECO:0000313" key="1">
    <source>
        <dbReference type="EMBL" id="KAF9988110.1"/>
    </source>
</evidence>
<evidence type="ECO:0000313" key="2">
    <source>
        <dbReference type="Proteomes" id="UP000749646"/>
    </source>
</evidence>